<accession>A0A5J4Z6L0</accession>
<dbReference type="NCBIfam" id="TIGR00581">
    <property type="entry name" value="moaC"/>
    <property type="match status" value="1"/>
</dbReference>
<dbReference type="GO" id="GO:0061799">
    <property type="term" value="F:cyclic pyranopterin monophosphate synthase activity"/>
    <property type="evidence" value="ECO:0007669"/>
    <property type="project" value="UniProtKB-EC"/>
</dbReference>
<evidence type="ECO:0000259" key="6">
    <source>
        <dbReference type="Pfam" id="PF01967"/>
    </source>
</evidence>
<dbReference type="GO" id="GO:0006777">
    <property type="term" value="P:Mo-molybdopterin cofactor biosynthetic process"/>
    <property type="evidence" value="ECO:0007669"/>
    <property type="project" value="UniProtKB-KW"/>
</dbReference>
<dbReference type="InterPro" id="IPR036522">
    <property type="entry name" value="MoaC_sf"/>
</dbReference>
<sequence>MRRTIRLMWVRRIVISGRRWFGDSVGADSLSHLDAHGRASMVDVSAKQESVRTARASARVVLGADVLRELTRHAHPRPEDADRLVSKAKGDVFTVAQIAGIQAAKQTHALIPLCHAVPIDQVALDFELLHDECAVRISSKVVTGSAKTGVEMEALTAVSVAALTVYDMCKAVNKGIRIEAIRLEEKSGGRTGVYTALEEN</sequence>
<dbReference type="OMA" id="IWDMVKS"/>
<keyword evidence="4" id="KW-0501">Molybdenum cofactor biosynthesis</keyword>
<dbReference type="InterPro" id="IPR050105">
    <property type="entry name" value="MoCo_biosynth_MoaA/MoaC"/>
</dbReference>
<dbReference type="AlphaFoldDB" id="A0A5J4Z6L0"/>
<dbReference type="OrthoDB" id="4556at2759"/>
<keyword evidence="8" id="KW-1185">Reference proteome</keyword>
<comment type="catalytic activity">
    <reaction evidence="1">
        <text>(8S)-3',8-cyclo-7,8-dihydroguanosine 5'-triphosphate = cyclic pyranopterin phosphate + diphosphate</text>
        <dbReference type="Rhea" id="RHEA:49580"/>
        <dbReference type="ChEBI" id="CHEBI:33019"/>
        <dbReference type="ChEBI" id="CHEBI:59648"/>
        <dbReference type="ChEBI" id="CHEBI:131766"/>
        <dbReference type="EC" id="4.6.1.17"/>
    </reaction>
</comment>
<evidence type="ECO:0000256" key="3">
    <source>
        <dbReference type="ARBA" id="ARBA00012575"/>
    </source>
</evidence>
<dbReference type="NCBIfam" id="NF006870">
    <property type="entry name" value="PRK09364.1"/>
    <property type="match status" value="1"/>
</dbReference>
<dbReference type="PANTHER" id="PTHR22960">
    <property type="entry name" value="MOLYBDOPTERIN COFACTOR SYNTHESIS PROTEIN A"/>
    <property type="match status" value="1"/>
</dbReference>
<comment type="caution">
    <text evidence="7">The sequence shown here is derived from an EMBL/GenBank/DDBJ whole genome shotgun (WGS) entry which is preliminary data.</text>
</comment>
<dbReference type="SUPFAM" id="SSF55040">
    <property type="entry name" value="Molybdenum cofactor biosynthesis protein C, MoaC"/>
    <property type="match status" value="1"/>
</dbReference>
<organism evidence="7 8">
    <name type="scientific">Porphyridium purpureum</name>
    <name type="common">Red alga</name>
    <name type="synonym">Porphyridium cruentum</name>
    <dbReference type="NCBI Taxonomy" id="35688"/>
    <lineage>
        <taxon>Eukaryota</taxon>
        <taxon>Rhodophyta</taxon>
        <taxon>Bangiophyceae</taxon>
        <taxon>Porphyridiales</taxon>
        <taxon>Porphyridiaceae</taxon>
        <taxon>Porphyridium</taxon>
    </lineage>
</organism>
<reference evidence="8" key="1">
    <citation type="journal article" date="2019" name="Nat. Commun.">
        <title>Expansion of phycobilisome linker gene families in mesophilic red algae.</title>
        <authorList>
            <person name="Lee J."/>
            <person name="Kim D."/>
            <person name="Bhattacharya D."/>
            <person name="Yoon H.S."/>
        </authorList>
    </citation>
    <scope>NUCLEOTIDE SEQUENCE [LARGE SCALE GENOMIC DNA]</scope>
    <source>
        <strain evidence="8">CCMP 1328</strain>
    </source>
</reference>
<dbReference type="InterPro" id="IPR047594">
    <property type="entry name" value="MoaC_bact/euk"/>
</dbReference>
<keyword evidence="5" id="KW-0456">Lyase</keyword>
<evidence type="ECO:0000256" key="4">
    <source>
        <dbReference type="ARBA" id="ARBA00023150"/>
    </source>
</evidence>
<evidence type="ECO:0000256" key="1">
    <source>
        <dbReference type="ARBA" id="ARBA00001637"/>
    </source>
</evidence>
<dbReference type="InterPro" id="IPR002820">
    <property type="entry name" value="Mopterin_CF_biosynth-C_dom"/>
</dbReference>
<dbReference type="UniPathway" id="UPA00344"/>
<gene>
    <name evidence="7" type="ORF">FVE85_5872</name>
</gene>
<dbReference type="Proteomes" id="UP000324585">
    <property type="component" value="Unassembled WGS sequence"/>
</dbReference>
<dbReference type="EMBL" id="VRMN01000001">
    <property type="protein sequence ID" value="KAA8498287.1"/>
    <property type="molecule type" value="Genomic_DNA"/>
</dbReference>
<dbReference type="Pfam" id="PF01967">
    <property type="entry name" value="MoaC"/>
    <property type="match status" value="1"/>
</dbReference>
<proteinExistence type="predicted"/>
<dbReference type="CDD" id="cd01420">
    <property type="entry name" value="MoaC_PE"/>
    <property type="match status" value="1"/>
</dbReference>
<evidence type="ECO:0000313" key="7">
    <source>
        <dbReference type="EMBL" id="KAA8498287.1"/>
    </source>
</evidence>
<evidence type="ECO:0000256" key="5">
    <source>
        <dbReference type="ARBA" id="ARBA00023239"/>
    </source>
</evidence>
<dbReference type="InterPro" id="IPR023045">
    <property type="entry name" value="MoaC"/>
</dbReference>
<dbReference type="Gene3D" id="3.30.70.640">
    <property type="entry name" value="Molybdopterin cofactor biosynthesis C (MoaC) domain"/>
    <property type="match status" value="1"/>
</dbReference>
<protein>
    <recommendedName>
        <fullName evidence="3">cyclic pyranopterin monophosphate synthase</fullName>
        <ecNumber evidence="3">4.6.1.17</ecNumber>
    </recommendedName>
</protein>
<evidence type="ECO:0000313" key="8">
    <source>
        <dbReference type="Proteomes" id="UP000324585"/>
    </source>
</evidence>
<dbReference type="EC" id="4.6.1.17" evidence="3"/>
<feature type="domain" description="Molybdopterin cofactor biosynthesis C (MoaC)" evidence="6">
    <location>
        <begin position="41"/>
        <end position="189"/>
    </location>
</feature>
<name>A0A5J4Z6L0_PORPP</name>
<evidence type="ECO:0000256" key="2">
    <source>
        <dbReference type="ARBA" id="ARBA00005046"/>
    </source>
</evidence>
<comment type="pathway">
    <text evidence="2">Cofactor biosynthesis; molybdopterin biosynthesis.</text>
</comment>